<dbReference type="SMART" id="SM00248">
    <property type="entry name" value="ANK"/>
    <property type="match status" value="4"/>
</dbReference>
<gene>
    <name evidence="5" type="ORF">L9F63_011140</name>
</gene>
<reference evidence="5" key="1">
    <citation type="journal article" date="2023" name="IScience">
        <title>Live-bearing cockroach genome reveals convergent evolutionary mechanisms linked to viviparity in insects and beyond.</title>
        <authorList>
            <person name="Fouks B."/>
            <person name="Harrison M.C."/>
            <person name="Mikhailova A.A."/>
            <person name="Marchal E."/>
            <person name="English S."/>
            <person name="Carruthers M."/>
            <person name="Jennings E.C."/>
            <person name="Chiamaka E.L."/>
            <person name="Frigard R.A."/>
            <person name="Pippel M."/>
            <person name="Attardo G.M."/>
            <person name="Benoit J.B."/>
            <person name="Bornberg-Bauer E."/>
            <person name="Tobe S.S."/>
        </authorList>
    </citation>
    <scope>NUCLEOTIDE SEQUENCE</scope>
    <source>
        <strain evidence="5">Stay&amp;Tobe</strain>
    </source>
</reference>
<evidence type="ECO:0000313" key="6">
    <source>
        <dbReference type="Proteomes" id="UP001233999"/>
    </source>
</evidence>
<name>A0AAD8AI36_DIPPU</name>
<reference evidence="5" key="2">
    <citation type="submission" date="2023-05" db="EMBL/GenBank/DDBJ databases">
        <authorList>
            <person name="Fouks B."/>
        </authorList>
    </citation>
    <scope>NUCLEOTIDE SEQUENCE</scope>
    <source>
        <strain evidence="5">Stay&amp;Tobe</strain>
        <tissue evidence="5">Testes</tissue>
    </source>
</reference>
<feature type="compositionally biased region" description="Polar residues" evidence="4">
    <location>
        <begin position="33"/>
        <end position="49"/>
    </location>
</feature>
<dbReference type="SUPFAM" id="SSF48403">
    <property type="entry name" value="Ankyrin repeat"/>
    <property type="match status" value="1"/>
</dbReference>
<evidence type="ECO:0000256" key="3">
    <source>
        <dbReference type="PROSITE-ProRule" id="PRU00023"/>
    </source>
</evidence>
<dbReference type="PANTHER" id="PTHR24171">
    <property type="entry name" value="ANKYRIN REPEAT DOMAIN-CONTAINING PROTEIN 39-RELATED"/>
    <property type="match status" value="1"/>
</dbReference>
<evidence type="ECO:0000256" key="2">
    <source>
        <dbReference type="ARBA" id="ARBA00023043"/>
    </source>
</evidence>
<dbReference type="Gene3D" id="1.25.40.20">
    <property type="entry name" value="Ankyrin repeat-containing domain"/>
    <property type="match status" value="1"/>
</dbReference>
<keyword evidence="2 3" id="KW-0040">ANK repeat</keyword>
<dbReference type="Proteomes" id="UP001233999">
    <property type="component" value="Unassembled WGS sequence"/>
</dbReference>
<accession>A0AAD8AI36</accession>
<sequence length="259" mass="28769">GHDIIDKRADGFRRKPRIINSPLKRASNPFKDCTSNTSSSEEWIPTGQDTPSGQTALHLAAAAGHAEMCSLLISSGAALDEVDLDNQTPIFLAAIYGRLDVLKILLKRDILRYLAAKETVQYGHTDDNSGCTPLYYAAYNGNSEMCKVLCDAIKNGRVKDSNYWREPLSVAIDNGHTEQTSRKRTHRTLHRAVECNNMGVVQLLMQHKANVTLVQEGGKNSQFHHVIVSTENLSNFFALLICILDVISRYNCISIIKLL</sequence>
<dbReference type="PROSITE" id="PS50297">
    <property type="entry name" value="ANK_REP_REGION"/>
    <property type="match status" value="1"/>
</dbReference>
<dbReference type="PRINTS" id="PR01415">
    <property type="entry name" value="ANKYRIN"/>
</dbReference>
<dbReference type="AlphaFoldDB" id="A0AAD8AI36"/>
<feature type="repeat" description="ANK" evidence="3">
    <location>
        <begin position="129"/>
        <end position="161"/>
    </location>
</feature>
<feature type="repeat" description="ANK" evidence="3">
    <location>
        <begin position="52"/>
        <end position="84"/>
    </location>
</feature>
<keyword evidence="1" id="KW-0677">Repeat</keyword>
<evidence type="ECO:0000256" key="4">
    <source>
        <dbReference type="SAM" id="MobiDB-lite"/>
    </source>
</evidence>
<evidence type="ECO:0000313" key="5">
    <source>
        <dbReference type="EMBL" id="KAJ9598178.1"/>
    </source>
</evidence>
<feature type="non-terminal residue" evidence="5">
    <location>
        <position position="1"/>
    </location>
</feature>
<keyword evidence="6" id="KW-1185">Reference proteome</keyword>
<dbReference type="PROSITE" id="PS50088">
    <property type="entry name" value="ANK_REPEAT"/>
    <property type="match status" value="2"/>
</dbReference>
<feature type="region of interest" description="Disordered" evidence="4">
    <location>
        <begin position="30"/>
        <end position="49"/>
    </location>
</feature>
<organism evidence="5 6">
    <name type="scientific">Diploptera punctata</name>
    <name type="common">Pacific beetle cockroach</name>
    <dbReference type="NCBI Taxonomy" id="6984"/>
    <lineage>
        <taxon>Eukaryota</taxon>
        <taxon>Metazoa</taxon>
        <taxon>Ecdysozoa</taxon>
        <taxon>Arthropoda</taxon>
        <taxon>Hexapoda</taxon>
        <taxon>Insecta</taxon>
        <taxon>Pterygota</taxon>
        <taxon>Neoptera</taxon>
        <taxon>Polyneoptera</taxon>
        <taxon>Dictyoptera</taxon>
        <taxon>Blattodea</taxon>
        <taxon>Blaberoidea</taxon>
        <taxon>Blaberidae</taxon>
        <taxon>Diplopterinae</taxon>
        <taxon>Diploptera</taxon>
    </lineage>
</organism>
<comment type="caution">
    <text evidence="5">The sequence shown here is derived from an EMBL/GenBank/DDBJ whole genome shotgun (WGS) entry which is preliminary data.</text>
</comment>
<dbReference type="EMBL" id="JASPKZ010001240">
    <property type="protein sequence ID" value="KAJ9598178.1"/>
    <property type="molecule type" value="Genomic_DNA"/>
</dbReference>
<dbReference type="InterPro" id="IPR002110">
    <property type="entry name" value="Ankyrin_rpt"/>
</dbReference>
<dbReference type="InterPro" id="IPR036770">
    <property type="entry name" value="Ankyrin_rpt-contain_sf"/>
</dbReference>
<evidence type="ECO:0000256" key="1">
    <source>
        <dbReference type="ARBA" id="ARBA00022737"/>
    </source>
</evidence>
<dbReference type="Pfam" id="PF12796">
    <property type="entry name" value="Ank_2"/>
    <property type="match status" value="2"/>
</dbReference>
<protein>
    <submittedName>
        <fullName evidence="5">Uncharacterized protein</fullName>
    </submittedName>
</protein>
<feature type="non-terminal residue" evidence="5">
    <location>
        <position position="259"/>
    </location>
</feature>
<proteinExistence type="predicted"/>